<protein>
    <submittedName>
        <fullName evidence="1">Uncharacterized protein</fullName>
    </submittedName>
</protein>
<gene>
    <name evidence="1" type="ORF">I4902_12760</name>
</gene>
<dbReference type="Proteomes" id="UP000614721">
    <property type="component" value="Unassembled WGS sequence"/>
</dbReference>
<accession>A0ABS0IVU4</accession>
<evidence type="ECO:0000313" key="1">
    <source>
        <dbReference type="EMBL" id="MBG2880139.1"/>
    </source>
</evidence>
<evidence type="ECO:0000313" key="2">
    <source>
        <dbReference type="Proteomes" id="UP000614721"/>
    </source>
</evidence>
<comment type="caution">
    <text evidence="1">The sequence shown here is derived from an EMBL/GenBank/DDBJ whole genome shotgun (WGS) entry which is preliminary data.</text>
</comment>
<name>A0ABS0IVU4_9GAMM</name>
<keyword evidence="2" id="KW-1185">Reference proteome</keyword>
<reference evidence="1 2" key="1">
    <citation type="submission" date="2020-11" db="EMBL/GenBank/DDBJ databases">
        <title>Enhanced detection system for hospital associated transmission using whole genome sequencing surveillance.</title>
        <authorList>
            <person name="Harrison L.H."/>
            <person name="Van Tyne D."/>
            <person name="Marsh J.W."/>
            <person name="Griffith M.P."/>
            <person name="Snyder D.J."/>
            <person name="Cooper V.S."/>
            <person name="Mustapha M."/>
        </authorList>
    </citation>
    <scope>NUCLEOTIDE SEQUENCE [LARGE SCALE GENOMIC DNA]</scope>
    <source>
        <strain evidence="1 2">PR00075</strain>
    </source>
</reference>
<proteinExistence type="predicted"/>
<dbReference type="EMBL" id="JADSJP010000020">
    <property type="protein sequence ID" value="MBG2880139.1"/>
    <property type="molecule type" value="Genomic_DNA"/>
</dbReference>
<organism evidence="1 2">
    <name type="scientific">Proteus alimentorum</name>
    <dbReference type="NCBI Taxonomy" id="1973495"/>
    <lineage>
        <taxon>Bacteria</taxon>
        <taxon>Pseudomonadati</taxon>
        <taxon>Pseudomonadota</taxon>
        <taxon>Gammaproteobacteria</taxon>
        <taxon>Enterobacterales</taxon>
        <taxon>Morganellaceae</taxon>
        <taxon>Proteus</taxon>
    </lineage>
</organism>
<sequence>MSQQLGSMKPQFKSISENKKSGVKVEGYYGKPDGTGATAWPVYQGSKK</sequence>